<sequence>MSFFWSRSFLSSRLLLWSLFICNLFGTIYGYIWYESQLRETWVHHPKWQLVFVPDSPTASLFFTLALLFLMFPGVLGKLNFLRTLIEGLAVVTSVKYGVWAVSMIFAGAAQGGELVWQDWMLVASHMAMAVEALLFVRLFKFGTGMLLCAGAWTLLNDAVDYMFEVYPWLPQTLWDNVPEVMVFTFCLTIASVVLGWLALKGAKRTRAKF</sequence>
<comment type="caution">
    <text evidence="2">The sequence shown here is derived from an EMBL/GenBank/DDBJ whole genome shotgun (WGS) entry which is preliminary data.</text>
</comment>
<gene>
    <name evidence="2" type="ORF">DFP94_101886</name>
</gene>
<name>A0A369BNU9_9BACL</name>
<dbReference type="PANTHER" id="PTHR40042:SF1">
    <property type="entry name" value="DUF1405 DOMAIN-CONTAINING PROTEIN"/>
    <property type="match status" value="1"/>
</dbReference>
<evidence type="ECO:0000313" key="3">
    <source>
        <dbReference type="Proteomes" id="UP000253090"/>
    </source>
</evidence>
<dbReference type="Pfam" id="PF07187">
    <property type="entry name" value="DUF1405"/>
    <property type="match status" value="1"/>
</dbReference>
<proteinExistence type="predicted"/>
<keyword evidence="3" id="KW-1185">Reference proteome</keyword>
<accession>A0A369BNU9</accession>
<evidence type="ECO:0000313" key="2">
    <source>
        <dbReference type="EMBL" id="RCX23289.1"/>
    </source>
</evidence>
<keyword evidence="1" id="KW-0472">Membrane</keyword>
<evidence type="ECO:0000256" key="1">
    <source>
        <dbReference type="SAM" id="Phobius"/>
    </source>
</evidence>
<dbReference type="PANTHER" id="PTHR40042">
    <property type="entry name" value="HYPOTHETICAL MEMBRANE SPANNING PROTEIN"/>
    <property type="match status" value="1"/>
</dbReference>
<keyword evidence="1" id="KW-0812">Transmembrane</keyword>
<protein>
    <submittedName>
        <fullName evidence="2">Putative membrane protein YpjA</fullName>
    </submittedName>
</protein>
<keyword evidence="1" id="KW-1133">Transmembrane helix</keyword>
<feature type="transmembrane region" description="Helical" evidence="1">
    <location>
        <begin position="181"/>
        <end position="200"/>
    </location>
</feature>
<dbReference type="InterPro" id="IPR009845">
    <property type="entry name" value="DUF1405"/>
</dbReference>
<dbReference type="EMBL" id="QPJW01000001">
    <property type="protein sequence ID" value="RCX23289.1"/>
    <property type="molecule type" value="Genomic_DNA"/>
</dbReference>
<feature type="transmembrane region" description="Helical" evidence="1">
    <location>
        <begin position="58"/>
        <end position="76"/>
    </location>
</feature>
<dbReference type="AlphaFoldDB" id="A0A369BNU9"/>
<feature type="transmembrane region" description="Helical" evidence="1">
    <location>
        <begin position="14"/>
        <end position="34"/>
    </location>
</feature>
<reference evidence="2 3" key="1">
    <citation type="submission" date="2018-07" db="EMBL/GenBank/DDBJ databases">
        <title>Genomic Encyclopedia of Type Strains, Phase III (KMG-III): the genomes of soil and plant-associated and newly described type strains.</title>
        <authorList>
            <person name="Whitman W."/>
        </authorList>
    </citation>
    <scope>NUCLEOTIDE SEQUENCE [LARGE SCALE GENOMIC DNA]</scope>
    <source>
        <strain evidence="2 3">CECT 8333</strain>
    </source>
</reference>
<organism evidence="2 3">
    <name type="scientific">Fontibacillus phaseoli</name>
    <dbReference type="NCBI Taxonomy" id="1416533"/>
    <lineage>
        <taxon>Bacteria</taxon>
        <taxon>Bacillati</taxon>
        <taxon>Bacillota</taxon>
        <taxon>Bacilli</taxon>
        <taxon>Bacillales</taxon>
        <taxon>Paenibacillaceae</taxon>
        <taxon>Fontibacillus</taxon>
    </lineage>
</organism>
<dbReference type="Proteomes" id="UP000253090">
    <property type="component" value="Unassembled WGS sequence"/>
</dbReference>